<organism evidence="1 3">
    <name type="scientific">Gibberella zeae</name>
    <name type="common">Wheat head blight fungus</name>
    <name type="synonym">Fusarium graminearum</name>
    <dbReference type="NCBI Taxonomy" id="5518"/>
    <lineage>
        <taxon>Eukaryota</taxon>
        <taxon>Fungi</taxon>
        <taxon>Dikarya</taxon>
        <taxon>Ascomycota</taxon>
        <taxon>Pezizomycotina</taxon>
        <taxon>Sordariomycetes</taxon>
        <taxon>Hypocreomycetidae</taxon>
        <taxon>Hypocreales</taxon>
        <taxon>Nectriaceae</taxon>
        <taxon>Fusarium</taxon>
    </lineage>
</organism>
<evidence type="ECO:0000313" key="2">
    <source>
        <dbReference type="EMBL" id="VIO58118.1"/>
    </source>
</evidence>
<dbReference type="EMBL" id="CAJPIJ010000130">
    <property type="protein sequence ID" value="CAG1983802.1"/>
    <property type="molecule type" value="Genomic_DNA"/>
</dbReference>
<reference evidence="2" key="1">
    <citation type="submission" date="2019-04" db="EMBL/GenBank/DDBJ databases">
        <authorList>
            <person name="Melise S."/>
            <person name="Noan J."/>
            <person name="Okalmin O."/>
        </authorList>
    </citation>
    <scope>NUCLEOTIDE SEQUENCE</scope>
    <source>
        <strain evidence="2">FN9</strain>
    </source>
</reference>
<name>A0A4U9EVL7_GIBZA</name>
<dbReference type="EMBL" id="CAAKMV010000131">
    <property type="protein sequence ID" value="VIO58118.1"/>
    <property type="molecule type" value="Genomic_DNA"/>
</dbReference>
<dbReference type="Proteomes" id="UP000746612">
    <property type="component" value="Unassembled WGS sequence"/>
</dbReference>
<evidence type="ECO:0000313" key="1">
    <source>
        <dbReference type="EMBL" id="CAG1983802.1"/>
    </source>
</evidence>
<accession>A0A4U9EVL7</accession>
<reference evidence="1" key="2">
    <citation type="submission" date="2021-03" db="EMBL/GenBank/DDBJ databases">
        <authorList>
            <person name="Alouane T."/>
            <person name="Langin T."/>
            <person name="Bonhomme L."/>
        </authorList>
    </citation>
    <scope>NUCLEOTIDE SEQUENCE</scope>
    <source>
        <strain evidence="1">MDC_Fg202</strain>
    </source>
</reference>
<gene>
    <name evidence="2" type="ORF">FUG_LOCUS289750</name>
    <name evidence="1" type="ORF">MDCFG202_LOCUS242676</name>
</gene>
<sequence length="120" mass="13814">MVFWNKTIIAHFQHHNPTNRPVNSSGGMRKGATCKGRMQPGEGLKNASLPALERMCGLVPTQTARKRGNETATARRAIASHCICGRRWEEKHLTRDVETWDALVRHKRYRVYDMFACHWI</sequence>
<proteinExistence type="predicted"/>
<protein>
    <submittedName>
        <fullName evidence="1">Uncharacterized protein</fullName>
    </submittedName>
</protein>
<evidence type="ECO:0000313" key="3">
    <source>
        <dbReference type="Proteomes" id="UP000746612"/>
    </source>
</evidence>
<dbReference type="AlphaFoldDB" id="A0A4U9EVL7"/>